<reference evidence="5 6" key="1">
    <citation type="submission" date="2015-01" db="EMBL/GenBank/DDBJ databases">
        <title>Vibrio sp. C5 JCM 19232 whole genome shotgun sequence.</title>
        <authorList>
            <person name="Sawabe T."/>
            <person name="Meirelles P."/>
            <person name="Feng G."/>
            <person name="Sayaka M."/>
            <person name="Hattori M."/>
            <person name="Ohkuma M."/>
        </authorList>
    </citation>
    <scope>NUCLEOTIDE SEQUENCE [LARGE SCALE GENOMIC DNA]</scope>
    <source>
        <strain evidence="5 6">JCM19232</strain>
    </source>
</reference>
<reference evidence="5 6" key="2">
    <citation type="submission" date="2015-01" db="EMBL/GenBank/DDBJ databases">
        <authorList>
            <consortium name="NBRP consortium"/>
            <person name="Sawabe T."/>
            <person name="Meirelles P."/>
            <person name="Feng G."/>
            <person name="Sayaka M."/>
            <person name="Hattori M."/>
            <person name="Ohkuma M."/>
        </authorList>
    </citation>
    <scope>NUCLEOTIDE SEQUENCE [LARGE SCALE GENOMIC DNA]</scope>
    <source>
        <strain evidence="5 6">JCM19232</strain>
    </source>
</reference>
<sequence>MLIVRPITENDREGLAALAKETGTGFTSMQDCPKRIEDMISSGCAAFADGEPLDDGYYLFVAEDLEQNKLVGTCAIAAGVGLSEPFYSYHLDTTVHASRELNVYSKVQTLSLSNFHTGCSEMCTLFLLPEARKNFNGHLLSKSRFLFMGQNQQRFDSTVIAEMRGFSDEEGNSPFWEGLGRHFFNLDFATADKLSMHDKVFIAELMPKNPIYTNLLPESAQEVIGHTHPHTLPARKLLESEGFRFNHYVDIFDAGPMLEAQVGDIRAVREQQTLTVVIDDERKLHTSNPFMLSNGKLKDFRAIATREAEIIDGNLHITSKVADVLQLAEGDLALSHHCLTLQPKLNKCDPITV</sequence>
<accession>A0A0B8P947</accession>
<evidence type="ECO:0000256" key="1">
    <source>
        <dbReference type="ARBA" id="ARBA00022503"/>
    </source>
</evidence>
<dbReference type="InterPro" id="IPR017650">
    <property type="entry name" value="Arginine_N-succinylTrfase"/>
</dbReference>
<dbReference type="Proteomes" id="UP000031670">
    <property type="component" value="Unassembled WGS sequence"/>
</dbReference>
<keyword evidence="2 5" id="KW-0808">Transferase</keyword>
<evidence type="ECO:0000256" key="4">
    <source>
        <dbReference type="NCBIfam" id="TIGR03244"/>
    </source>
</evidence>
<evidence type="ECO:0000313" key="5">
    <source>
        <dbReference type="EMBL" id="GAM61117.1"/>
    </source>
</evidence>
<evidence type="ECO:0000313" key="6">
    <source>
        <dbReference type="Proteomes" id="UP000031670"/>
    </source>
</evidence>
<dbReference type="PANTHER" id="PTHR30420">
    <property type="entry name" value="N-SUCCINYLARGININE DIHYDROLASE"/>
    <property type="match status" value="1"/>
</dbReference>
<evidence type="ECO:0000256" key="3">
    <source>
        <dbReference type="ARBA" id="ARBA00023315"/>
    </source>
</evidence>
<dbReference type="InterPro" id="IPR016181">
    <property type="entry name" value="Acyl_CoA_acyltransferase"/>
</dbReference>
<dbReference type="Pfam" id="PF04958">
    <property type="entry name" value="AstA"/>
    <property type="match status" value="1"/>
</dbReference>
<gene>
    <name evidence="5" type="ORF">JCM19232_4059</name>
</gene>
<evidence type="ECO:0000256" key="2">
    <source>
        <dbReference type="ARBA" id="ARBA00022679"/>
    </source>
</evidence>
<dbReference type="NCBIfam" id="TIGR03243">
    <property type="entry name" value="arg_catab_AOST"/>
    <property type="match status" value="1"/>
</dbReference>
<keyword evidence="3" id="KW-0012">Acyltransferase</keyword>
<dbReference type="EC" id="2.3.1.109" evidence="4"/>
<proteinExistence type="predicted"/>
<protein>
    <recommendedName>
        <fullName evidence="4">Arginine N-succinyltransferase</fullName>
        <ecNumber evidence="4">2.3.1.109</ecNumber>
    </recommendedName>
</protein>
<organism evidence="5 6">
    <name type="scientific">Vibrio ishigakensis</name>
    <dbReference type="NCBI Taxonomy" id="1481914"/>
    <lineage>
        <taxon>Bacteria</taxon>
        <taxon>Pseudomonadati</taxon>
        <taxon>Pseudomonadota</taxon>
        <taxon>Gammaproteobacteria</taxon>
        <taxon>Vibrionales</taxon>
        <taxon>Vibrionaceae</taxon>
        <taxon>Vibrio</taxon>
    </lineage>
</organism>
<dbReference type="NCBIfam" id="TIGR03244">
    <property type="entry name" value="arg_catab_AstA"/>
    <property type="match status" value="1"/>
</dbReference>
<dbReference type="EMBL" id="BBSA01000002">
    <property type="protein sequence ID" value="GAM61117.1"/>
    <property type="molecule type" value="Genomic_DNA"/>
</dbReference>
<name>A0A0B8P947_9VIBR</name>
<dbReference type="PANTHER" id="PTHR30420:SF1">
    <property type="entry name" value="ARGININE N-SUCCINYLTRANSFERASE"/>
    <property type="match status" value="1"/>
</dbReference>
<dbReference type="SUPFAM" id="SSF55729">
    <property type="entry name" value="Acyl-CoA N-acyltransferases (Nat)"/>
    <property type="match status" value="1"/>
</dbReference>
<dbReference type="GO" id="GO:0006527">
    <property type="term" value="P:L-arginine catabolic process"/>
    <property type="evidence" value="ECO:0007669"/>
    <property type="project" value="UniProtKB-UniRule"/>
</dbReference>
<dbReference type="InterPro" id="IPR007041">
    <property type="entry name" value="Arg_succinylTrfase_AstA/AruG"/>
</dbReference>
<comment type="caution">
    <text evidence="5">The sequence shown here is derived from an EMBL/GenBank/DDBJ whole genome shotgun (WGS) entry which is preliminary data.</text>
</comment>
<dbReference type="AlphaFoldDB" id="A0A0B8P947"/>
<dbReference type="GO" id="GO:0008791">
    <property type="term" value="F:arginine N-succinyltransferase activity"/>
    <property type="evidence" value="ECO:0007669"/>
    <property type="project" value="UniProtKB-UniRule"/>
</dbReference>
<keyword evidence="1" id="KW-0056">Arginine metabolism</keyword>
<dbReference type="Gene3D" id="2.40.40.20">
    <property type="match status" value="1"/>
</dbReference>